<keyword evidence="5" id="KW-1185">Reference proteome</keyword>
<keyword evidence="2 4" id="KW-0378">Hydrolase</keyword>
<protein>
    <submittedName>
        <fullName evidence="4">Glycoside hydrolase family 3 C-terminal domain-containing protein</fullName>
    </submittedName>
</protein>
<reference evidence="4 5" key="1">
    <citation type="journal article" date="2019" name="Int. J. Syst. Evol. Microbiol.">
        <title>The Global Catalogue of Microorganisms (GCM) 10K type strain sequencing project: providing services to taxonomists for standard genome sequencing and annotation.</title>
        <authorList>
            <consortium name="The Broad Institute Genomics Platform"/>
            <consortium name="The Broad Institute Genome Sequencing Center for Infectious Disease"/>
            <person name="Wu L."/>
            <person name="Ma J."/>
        </authorList>
    </citation>
    <scope>NUCLEOTIDE SEQUENCE [LARGE SCALE GENOMIC DNA]</scope>
    <source>
        <strain evidence="4 5">JCM 15672</strain>
    </source>
</reference>
<dbReference type="InterPro" id="IPR026891">
    <property type="entry name" value="Fn3-like"/>
</dbReference>
<dbReference type="Gene3D" id="2.60.40.10">
    <property type="entry name" value="Immunoglobulins"/>
    <property type="match status" value="1"/>
</dbReference>
<dbReference type="RefSeq" id="WP_344369710.1">
    <property type="nucleotide sequence ID" value="NZ_BAAAPW010000001.1"/>
</dbReference>
<comment type="similarity">
    <text evidence="1">Belongs to the glycosyl hydrolase 3 family.</text>
</comment>
<dbReference type="Proteomes" id="UP001501196">
    <property type="component" value="Unassembled WGS sequence"/>
</dbReference>
<dbReference type="GO" id="GO:0016787">
    <property type="term" value="F:hydrolase activity"/>
    <property type="evidence" value="ECO:0007669"/>
    <property type="project" value="UniProtKB-KW"/>
</dbReference>
<dbReference type="Gene3D" id="3.20.20.300">
    <property type="entry name" value="Glycoside hydrolase, family 3, N-terminal domain"/>
    <property type="match status" value="1"/>
</dbReference>
<organism evidence="4 5">
    <name type="scientific">Agromyces tropicus</name>
    <dbReference type="NCBI Taxonomy" id="555371"/>
    <lineage>
        <taxon>Bacteria</taxon>
        <taxon>Bacillati</taxon>
        <taxon>Actinomycetota</taxon>
        <taxon>Actinomycetes</taxon>
        <taxon>Micrococcales</taxon>
        <taxon>Microbacteriaceae</taxon>
        <taxon>Agromyces</taxon>
    </lineage>
</organism>
<comment type="caution">
    <text evidence="4">The sequence shown here is derived from an EMBL/GenBank/DDBJ whole genome shotgun (WGS) entry which is preliminary data.</text>
</comment>
<evidence type="ECO:0000256" key="1">
    <source>
        <dbReference type="ARBA" id="ARBA00005336"/>
    </source>
</evidence>
<dbReference type="SMART" id="SM01217">
    <property type="entry name" value="Fn3_like"/>
    <property type="match status" value="1"/>
</dbReference>
<evidence type="ECO:0000313" key="4">
    <source>
        <dbReference type="EMBL" id="GAA2027417.1"/>
    </source>
</evidence>
<dbReference type="InterPro" id="IPR036881">
    <property type="entry name" value="Glyco_hydro_3_C_sf"/>
</dbReference>
<gene>
    <name evidence="4" type="ORF">GCM10009819_08570</name>
</gene>
<dbReference type="InterPro" id="IPR036962">
    <property type="entry name" value="Glyco_hydro_3_N_sf"/>
</dbReference>
<dbReference type="SUPFAM" id="SSF51445">
    <property type="entry name" value="(Trans)glycosidases"/>
    <property type="match status" value="1"/>
</dbReference>
<evidence type="ECO:0000313" key="5">
    <source>
        <dbReference type="Proteomes" id="UP001501196"/>
    </source>
</evidence>
<dbReference type="Pfam" id="PF01915">
    <property type="entry name" value="Glyco_hydro_3_C"/>
    <property type="match status" value="1"/>
</dbReference>
<dbReference type="Pfam" id="PF00933">
    <property type="entry name" value="Glyco_hydro_3"/>
    <property type="match status" value="1"/>
</dbReference>
<feature type="domain" description="Fibronectin type III-like" evidence="3">
    <location>
        <begin position="590"/>
        <end position="660"/>
    </location>
</feature>
<evidence type="ECO:0000256" key="2">
    <source>
        <dbReference type="ARBA" id="ARBA00022801"/>
    </source>
</evidence>
<accession>A0ABN2U2P3</accession>
<dbReference type="InterPro" id="IPR013783">
    <property type="entry name" value="Ig-like_fold"/>
</dbReference>
<dbReference type="Pfam" id="PF14310">
    <property type="entry name" value="Fn3-like"/>
    <property type="match status" value="1"/>
</dbReference>
<dbReference type="InterPro" id="IPR001764">
    <property type="entry name" value="Glyco_hydro_3_N"/>
</dbReference>
<proteinExistence type="inferred from homology"/>
<dbReference type="PANTHER" id="PTHR42715:SF10">
    <property type="entry name" value="BETA-GLUCOSIDASE"/>
    <property type="match status" value="1"/>
</dbReference>
<dbReference type="EMBL" id="BAAAPW010000001">
    <property type="protein sequence ID" value="GAA2027417.1"/>
    <property type="molecule type" value="Genomic_DNA"/>
</dbReference>
<dbReference type="PANTHER" id="PTHR42715">
    <property type="entry name" value="BETA-GLUCOSIDASE"/>
    <property type="match status" value="1"/>
</dbReference>
<dbReference type="SUPFAM" id="SSF52279">
    <property type="entry name" value="Beta-D-glucan exohydrolase, C-terminal domain"/>
    <property type="match status" value="1"/>
</dbReference>
<dbReference type="PRINTS" id="PR00133">
    <property type="entry name" value="GLHYDRLASE3"/>
</dbReference>
<dbReference type="Gene3D" id="3.40.50.1700">
    <property type="entry name" value="Glycoside hydrolase family 3 C-terminal domain"/>
    <property type="match status" value="1"/>
</dbReference>
<sequence length="762" mass="79660">MTDIHDTTATPEELAASAVEALDLADRAALGGGASFWRTKDVPGVPSVTMSDGPHGVRYQAAAGDHLGVGASDPATCFPPAVGLAQSWDPELAGRVGAALADEAQAAGLGVLLGPGINIKRDPRCGRNFEYFSEDPLLTGVLATEWVRGLQARGVGASLKHFAANNAEHDRMRASSDVDDRPLREIYLRAFERVVRDAAPWTVMCSYNRVNGVLASQNHWLLTQVLREEWGFEGAVVSDWGAVADRVAAVAAGLDLQMPGDTAADDAQVVAAVEAGELAVAAVDRAARAVARVSHLARTTRRDVVVDVDAHHALAREAAGRSTVLLKNEGGLLPLAPSGTIAVVGAFASEPRYQGGGSSHVSPTRVDVPIDEIRSLAGDADVSFAPGFTTDGTGDADALRAEAVEAASAADVAVVFLGLAASQESEGFDREHIELPDEQVALLEAVASAQPRTVVVLSAGGVLRLAPVDAVAPAILSGSLLGQAGGGAIADVLFGHVNPSGRLAETMPLRIEDAPSFGNFPGEHSRVRYGEGIHVGYRGYDLRARDVLYAFGHGLSYTTFAYDGIALEADAEGVRARVEVRNTGDRAGREIVQLYASLPGSSITRAPRELVGFGSIDLAAGEQGTVEIRVERRDLAYWDDRLDRWIVEGGTYRIAAAASSRDLRLEADVEVGGDDAAVPFDLESTIGELMAHPVAAQVIGAAFAPVMEQFDAGGDALGMDMARMMASVPIGRAMKSFGGADPAALAQVQAMLDGINATPRND</sequence>
<evidence type="ECO:0000259" key="3">
    <source>
        <dbReference type="SMART" id="SM01217"/>
    </source>
</evidence>
<dbReference type="InterPro" id="IPR002772">
    <property type="entry name" value="Glyco_hydro_3_C"/>
</dbReference>
<dbReference type="InterPro" id="IPR050288">
    <property type="entry name" value="Cellulose_deg_GH3"/>
</dbReference>
<dbReference type="InterPro" id="IPR017853">
    <property type="entry name" value="GH"/>
</dbReference>
<name>A0ABN2U2P3_9MICO</name>